<keyword evidence="3" id="KW-1185">Reference proteome</keyword>
<feature type="region of interest" description="Disordered" evidence="1">
    <location>
        <begin position="1"/>
        <end position="20"/>
    </location>
</feature>
<sequence>MPSSSLLRPSASLSPRLPTSPRGLIRLRQVLLAALLPSPSQPQHPAGKEAADLLFLAAVLAASPETPELH</sequence>
<reference evidence="2 3" key="1">
    <citation type="journal article" date="2019" name="Sci. Rep.">
        <title>A high-quality genome of Eragrostis curvula grass provides insights into Poaceae evolution and supports new strategies to enhance forage quality.</title>
        <authorList>
            <person name="Carballo J."/>
            <person name="Santos B.A.C.M."/>
            <person name="Zappacosta D."/>
            <person name="Garbus I."/>
            <person name="Selva J.P."/>
            <person name="Gallo C.A."/>
            <person name="Diaz A."/>
            <person name="Albertini E."/>
            <person name="Caccamo M."/>
            <person name="Echenique V."/>
        </authorList>
    </citation>
    <scope>NUCLEOTIDE SEQUENCE [LARGE SCALE GENOMIC DNA]</scope>
    <source>
        <strain evidence="3">cv. Victoria</strain>
        <tissue evidence="2">Leaf</tissue>
    </source>
</reference>
<protein>
    <submittedName>
        <fullName evidence="2">Uncharacterized protein</fullName>
    </submittedName>
</protein>
<dbReference type="Gramene" id="TVU17193">
    <property type="protein sequence ID" value="TVU17193"/>
    <property type="gene ID" value="EJB05_33210"/>
</dbReference>
<evidence type="ECO:0000313" key="3">
    <source>
        <dbReference type="Proteomes" id="UP000324897"/>
    </source>
</evidence>
<dbReference type="AlphaFoldDB" id="A0A5J9U0L7"/>
<gene>
    <name evidence="2" type="ORF">EJB05_33210</name>
</gene>
<name>A0A5J9U0L7_9POAL</name>
<comment type="caution">
    <text evidence="2">The sequence shown here is derived from an EMBL/GenBank/DDBJ whole genome shotgun (WGS) entry which is preliminary data.</text>
</comment>
<feature type="non-terminal residue" evidence="2">
    <location>
        <position position="1"/>
    </location>
</feature>
<evidence type="ECO:0000313" key="2">
    <source>
        <dbReference type="EMBL" id="TVU17193.1"/>
    </source>
</evidence>
<evidence type="ECO:0000256" key="1">
    <source>
        <dbReference type="SAM" id="MobiDB-lite"/>
    </source>
</evidence>
<dbReference type="EMBL" id="RWGY01000029">
    <property type="protein sequence ID" value="TVU17193.1"/>
    <property type="molecule type" value="Genomic_DNA"/>
</dbReference>
<proteinExistence type="predicted"/>
<organism evidence="2 3">
    <name type="scientific">Eragrostis curvula</name>
    <name type="common">weeping love grass</name>
    <dbReference type="NCBI Taxonomy" id="38414"/>
    <lineage>
        <taxon>Eukaryota</taxon>
        <taxon>Viridiplantae</taxon>
        <taxon>Streptophyta</taxon>
        <taxon>Embryophyta</taxon>
        <taxon>Tracheophyta</taxon>
        <taxon>Spermatophyta</taxon>
        <taxon>Magnoliopsida</taxon>
        <taxon>Liliopsida</taxon>
        <taxon>Poales</taxon>
        <taxon>Poaceae</taxon>
        <taxon>PACMAD clade</taxon>
        <taxon>Chloridoideae</taxon>
        <taxon>Eragrostideae</taxon>
        <taxon>Eragrostidinae</taxon>
        <taxon>Eragrostis</taxon>
    </lineage>
</organism>
<accession>A0A5J9U0L7</accession>
<dbReference type="Proteomes" id="UP000324897">
    <property type="component" value="Chromosome 7"/>
</dbReference>